<proteinExistence type="predicted"/>
<protein>
    <submittedName>
        <fullName evidence="1">Uncharacterized protein</fullName>
    </submittedName>
</protein>
<organism evidence="1">
    <name type="scientific">Rhizophora mucronata</name>
    <name type="common">Asiatic mangrove</name>
    <dbReference type="NCBI Taxonomy" id="61149"/>
    <lineage>
        <taxon>Eukaryota</taxon>
        <taxon>Viridiplantae</taxon>
        <taxon>Streptophyta</taxon>
        <taxon>Embryophyta</taxon>
        <taxon>Tracheophyta</taxon>
        <taxon>Spermatophyta</taxon>
        <taxon>Magnoliopsida</taxon>
        <taxon>eudicotyledons</taxon>
        <taxon>Gunneridae</taxon>
        <taxon>Pentapetalae</taxon>
        <taxon>rosids</taxon>
        <taxon>fabids</taxon>
        <taxon>Malpighiales</taxon>
        <taxon>Rhizophoraceae</taxon>
        <taxon>Rhizophora</taxon>
    </lineage>
</organism>
<reference evidence="1" key="1">
    <citation type="submission" date="2018-02" db="EMBL/GenBank/DDBJ databases">
        <title>Rhizophora mucronata_Transcriptome.</title>
        <authorList>
            <person name="Meera S.P."/>
            <person name="Sreeshan A."/>
            <person name="Augustine A."/>
        </authorList>
    </citation>
    <scope>NUCLEOTIDE SEQUENCE</scope>
    <source>
        <tissue evidence="1">Leaf</tissue>
    </source>
</reference>
<dbReference type="EMBL" id="GGEC01064218">
    <property type="protein sequence ID" value="MBX44702.1"/>
    <property type="molecule type" value="Transcribed_RNA"/>
</dbReference>
<dbReference type="AlphaFoldDB" id="A0A2P2NQC7"/>
<accession>A0A2P2NQC7</accession>
<name>A0A2P2NQC7_RHIMU</name>
<sequence>MGFPCINGNRSDTLFCRIQGIGSPLSALYFTLVVVECEQRTHNIVWE</sequence>
<evidence type="ECO:0000313" key="1">
    <source>
        <dbReference type="EMBL" id="MBX44702.1"/>
    </source>
</evidence>